<dbReference type="Proteomes" id="UP000070475">
    <property type="component" value="Unassembled WGS sequence"/>
</dbReference>
<reference evidence="1 2" key="1">
    <citation type="submission" date="2015-08" db="EMBL/GenBank/DDBJ databases">
        <title>Genomes of Paenibacillus riograndensis.</title>
        <authorList>
            <person name="Sant'Anna F.H."/>
            <person name="Souza R."/>
            <person name="Ambrosini A."/>
            <person name="Bach E."/>
            <person name="Fernandes G."/>
            <person name="Balsanelli E."/>
            <person name="Baura V.A."/>
            <person name="Pedrosa F.O."/>
            <person name="Souza E.M."/>
            <person name="Passaglia L."/>
        </authorList>
    </citation>
    <scope>NUCLEOTIDE SEQUENCE [LARGE SCALE GENOMIC DNA]</scope>
    <source>
        <strain evidence="1 2">CAS34</strain>
    </source>
</reference>
<name>A0A132TTI5_9BACL</name>
<dbReference type="AlphaFoldDB" id="A0A132TTI5"/>
<accession>A0A132TTI5</accession>
<organism evidence="1 2">
    <name type="scientific">Paenibacillus riograndensis</name>
    <dbReference type="NCBI Taxonomy" id="483937"/>
    <lineage>
        <taxon>Bacteria</taxon>
        <taxon>Bacillati</taxon>
        <taxon>Bacillota</taxon>
        <taxon>Bacilli</taxon>
        <taxon>Bacillales</taxon>
        <taxon>Paenibacillaceae</taxon>
        <taxon>Paenibacillus</taxon>
        <taxon>Paenibacillus sonchi group</taxon>
    </lineage>
</organism>
<keyword evidence="2" id="KW-1185">Reference proteome</keyword>
<evidence type="ECO:0000313" key="1">
    <source>
        <dbReference type="EMBL" id="KWX74631.1"/>
    </source>
</evidence>
<evidence type="ECO:0000313" key="2">
    <source>
        <dbReference type="Proteomes" id="UP000070475"/>
    </source>
</evidence>
<protein>
    <submittedName>
        <fullName evidence="1">Uncharacterized protein</fullName>
    </submittedName>
</protein>
<sequence>MLMLIYMDINVKMVVFLAHGTTRQLHPMVIQVLMIQHILIGAELVPMSLLVKLHHLMGIILMSTMLGLQAIPYC</sequence>
<comment type="caution">
    <text evidence="1">The sequence shown here is derived from an EMBL/GenBank/DDBJ whole genome shotgun (WGS) entry which is preliminary data.</text>
</comment>
<dbReference type="EMBL" id="LIRB01000138">
    <property type="protein sequence ID" value="KWX74631.1"/>
    <property type="molecule type" value="Genomic_DNA"/>
</dbReference>
<gene>
    <name evidence="1" type="ORF">AMQ84_19635</name>
</gene>
<proteinExistence type="predicted"/>